<sequence length="241" mass="27227">MKLMLIFLFSINLVYGQSIPNLTVGYGDRYDSLPKLVFNTATIEDYRKAISSNNIVNKTPTVEGKNLLIQTGKGELKFKKYSFSADQGDGFRGWEYKGYLRQLKMHILVSNHVSESLGFSDLVLLDSVNGTQQTIASIGDAAVEIPIPSPNGYFLAYYYNQVYTSNSCFIGVLAVHSGKAPFRIKLSEYNSFETDNWAVENIRWVDNTTIVIKAYTLKKIDNENSKQFAYYNARLSQENAK</sequence>
<protein>
    <submittedName>
        <fullName evidence="1">Uncharacterized protein</fullName>
    </submittedName>
</protein>
<name>A0A420FWL3_9SPHI</name>
<comment type="caution">
    <text evidence="1">The sequence shown here is derived from an EMBL/GenBank/DDBJ whole genome shotgun (WGS) entry which is preliminary data.</text>
</comment>
<dbReference type="Proteomes" id="UP000286402">
    <property type="component" value="Unassembled WGS sequence"/>
</dbReference>
<accession>A0A420FWL3</accession>
<gene>
    <name evidence="1" type="ORF">BCY89_06910</name>
</gene>
<dbReference type="AlphaFoldDB" id="A0A420FWL3"/>
<proteinExistence type="predicted"/>
<reference evidence="1 2" key="1">
    <citation type="submission" date="2016-07" db="EMBL/GenBank/DDBJ databases">
        <title>Genome analysis of Sphingobacterium siyangense T12B17.</title>
        <authorList>
            <person name="Xu D."/>
            <person name="Su Y."/>
            <person name="Zheng S."/>
        </authorList>
    </citation>
    <scope>NUCLEOTIDE SEQUENCE [LARGE SCALE GENOMIC DNA]</scope>
    <source>
        <strain evidence="1 2">T12B17</strain>
    </source>
</reference>
<keyword evidence="2" id="KW-1185">Reference proteome</keyword>
<dbReference type="EMBL" id="MCAQ01000012">
    <property type="protein sequence ID" value="RKF37356.1"/>
    <property type="molecule type" value="Genomic_DNA"/>
</dbReference>
<evidence type="ECO:0000313" key="2">
    <source>
        <dbReference type="Proteomes" id="UP000286402"/>
    </source>
</evidence>
<organism evidence="1 2">
    <name type="scientific">Sphingobacterium siyangense</name>
    <dbReference type="NCBI Taxonomy" id="459529"/>
    <lineage>
        <taxon>Bacteria</taxon>
        <taxon>Pseudomonadati</taxon>
        <taxon>Bacteroidota</taxon>
        <taxon>Sphingobacteriia</taxon>
        <taxon>Sphingobacteriales</taxon>
        <taxon>Sphingobacteriaceae</taxon>
        <taxon>Sphingobacterium</taxon>
    </lineage>
</organism>
<evidence type="ECO:0000313" key="1">
    <source>
        <dbReference type="EMBL" id="RKF37356.1"/>
    </source>
</evidence>